<comment type="caution">
    <text evidence="3">The sequence shown here is derived from an EMBL/GenBank/DDBJ whole genome shotgun (WGS) entry which is preliminary data.</text>
</comment>
<dbReference type="Gene3D" id="3.90.226.10">
    <property type="entry name" value="2-enoyl-CoA Hydratase, Chain A, domain 1"/>
    <property type="match status" value="1"/>
</dbReference>
<evidence type="ECO:0000313" key="4">
    <source>
        <dbReference type="Proteomes" id="UP000604046"/>
    </source>
</evidence>
<sequence>MEKPEWKEPLATLRGLVGPHASEAQLENQLQRFSNDPRKAANGYFRSACSLELPFDFDPRPLQMSRATSATASHTLPRGPSKHGTGWQELDSPFFPAAGFLEVADCGALLAVSSELHLRVVHDDVLWTRAFESVFGEVRQTDIMSSDVSPKRGYTSSGAELKPHAVQRKAFERFTQRWRQELDRICPRCGATKAIIPIVYGFPSEPLTAHYRRGFLVLTEVCGFLGPCWACRRCHYEFECYPYSTSPPPPADKVRKYPFLRVTTAARAAGAPLATSIFAQEAAVRAAVNAAKWLQTPEEVARASVAPLAGSGLKEGQMRSYASTAIVDTFAKLALEGGGSALTHCFGRLETVFDADEIEFDHHSHGEQLVRQADGAIHIVTLNRPEAQNALTMDMLNDIASVFHSLRSDTKVRAVILTGSGQKAFSAGIDLMKADGIFTGYFPTPAEQDPRVQIETFPWPVICAVNGFAITGGFELALACDILIASENASFADTHAKFGIAPAWGLSQKLTRIMGPSRAKELHFTARFLGAKEAAAWGLVNCVVPADKLMPHCLGMAKEMTKMNPNMLQMLKRTIDDGYGMSFKDACTNEQSVAFKYYKAMGKELFDRMKKFIQSRSKEGQSKL</sequence>
<evidence type="ECO:0000256" key="2">
    <source>
        <dbReference type="SAM" id="MobiDB-lite"/>
    </source>
</evidence>
<dbReference type="SUPFAM" id="SSF52096">
    <property type="entry name" value="ClpP/crotonase"/>
    <property type="match status" value="1"/>
</dbReference>
<gene>
    <name evidence="3" type="primary">ECHIA</name>
    <name evidence="3" type="ORF">SNAT2548_LOCUS1196</name>
</gene>
<organism evidence="3 4">
    <name type="scientific">Symbiodinium natans</name>
    <dbReference type="NCBI Taxonomy" id="878477"/>
    <lineage>
        <taxon>Eukaryota</taxon>
        <taxon>Sar</taxon>
        <taxon>Alveolata</taxon>
        <taxon>Dinophyceae</taxon>
        <taxon>Suessiales</taxon>
        <taxon>Symbiodiniaceae</taxon>
        <taxon>Symbiodinium</taxon>
    </lineage>
</organism>
<dbReference type="OrthoDB" id="2018133at2759"/>
<name>A0A812HB05_9DINO</name>
<dbReference type="PANTHER" id="PTHR43802:SF1">
    <property type="entry name" value="IP11341P-RELATED"/>
    <property type="match status" value="1"/>
</dbReference>
<dbReference type="CDD" id="cd06558">
    <property type="entry name" value="crotonase-like"/>
    <property type="match status" value="1"/>
</dbReference>
<dbReference type="Proteomes" id="UP000604046">
    <property type="component" value="Unassembled WGS sequence"/>
</dbReference>
<protein>
    <submittedName>
        <fullName evidence="3">ECHIA protein</fullName>
    </submittedName>
</protein>
<dbReference type="PANTHER" id="PTHR43802">
    <property type="entry name" value="ENOYL-COA HYDRATASE"/>
    <property type="match status" value="1"/>
</dbReference>
<proteinExistence type="inferred from homology"/>
<reference evidence="3" key="1">
    <citation type="submission" date="2021-02" db="EMBL/GenBank/DDBJ databases">
        <authorList>
            <person name="Dougan E. K."/>
            <person name="Rhodes N."/>
            <person name="Thang M."/>
            <person name="Chan C."/>
        </authorList>
    </citation>
    <scope>NUCLEOTIDE SEQUENCE</scope>
</reference>
<dbReference type="Pfam" id="PF00378">
    <property type="entry name" value="ECH_1"/>
    <property type="match status" value="1"/>
</dbReference>
<feature type="region of interest" description="Disordered" evidence="2">
    <location>
        <begin position="67"/>
        <end position="87"/>
    </location>
</feature>
<evidence type="ECO:0000313" key="3">
    <source>
        <dbReference type="EMBL" id="CAE6940761.1"/>
    </source>
</evidence>
<dbReference type="InterPro" id="IPR029045">
    <property type="entry name" value="ClpP/crotonase-like_dom_sf"/>
</dbReference>
<keyword evidence="4" id="KW-1185">Reference proteome</keyword>
<accession>A0A812HB05</accession>
<dbReference type="InterPro" id="IPR001753">
    <property type="entry name" value="Enoyl-CoA_hydra/iso"/>
</dbReference>
<dbReference type="EMBL" id="CAJNDS010000064">
    <property type="protein sequence ID" value="CAE6940761.1"/>
    <property type="molecule type" value="Genomic_DNA"/>
</dbReference>
<comment type="similarity">
    <text evidence="1">Belongs to the enoyl-CoA hydratase/isomerase family.</text>
</comment>
<dbReference type="AlphaFoldDB" id="A0A812HB05"/>
<dbReference type="NCBIfam" id="NF004840">
    <property type="entry name" value="PRK06190.1"/>
    <property type="match status" value="1"/>
</dbReference>
<evidence type="ECO:0000256" key="1">
    <source>
        <dbReference type="ARBA" id="ARBA00005254"/>
    </source>
</evidence>